<feature type="region of interest" description="Disordered" evidence="1">
    <location>
        <begin position="122"/>
        <end position="141"/>
    </location>
</feature>
<feature type="compositionally biased region" description="Acidic residues" evidence="1">
    <location>
        <begin position="126"/>
        <end position="141"/>
    </location>
</feature>
<evidence type="ECO:0000256" key="1">
    <source>
        <dbReference type="SAM" id="MobiDB-lite"/>
    </source>
</evidence>
<dbReference type="InterPro" id="IPR029448">
    <property type="entry name" value="FANCD2"/>
</dbReference>
<reference evidence="2" key="1">
    <citation type="submission" date="2020-05" db="UniProtKB">
        <authorList>
            <consortium name="EnsemblMetazoa"/>
        </authorList>
    </citation>
    <scope>IDENTIFICATION</scope>
    <source>
        <strain evidence="2">TTRI</strain>
    </source>
</reference>
<evidence type="ECO:0000313" key="3">
    <source>
        <dbReference type="Proteomes" id="UP000078200"/>
    </source>
</evidence>
<dbReference type="STRING" id="7395.A0A1A9USJ5"/>
<keyword evidence="3" id="KW-1185">Reference proteome</keyword>
<evidence type="ECO:0000313" key="2">
    <source>
        <dbReference type="EnsemblMetazoa" id="GAUT013896-PA"/>
    </source>
</evidence>
<dbReference type="Proteomes" id="UP000078200">
    <property type="component" value="Unassembled WGS sequence"/>
</dbReference>
<feature type="compositionally biased region" description="Basic residues" evidence="1">
    <location>
        <begin position="1"/>
        <end position="21"/>
    </location>
</feature>
<dbReference type="AlphaFoldDB" id="A0A1A9USJ5"/>
<dbReference type="GO" id="GO:0006281">
    <property type="term" value="P:DNA repair"/>
    <property type="evidence" value="ECO:0007669"/>
    <property type="project" value="InterPro"/>
</dbReference>
<proteinExistence type="predicted"/>
<organism evidence="2 3">
    <name type="scientific">Glossina austeni</name>
    <name type="common">Savannah tsetse fly</name>
    <dbReference type="NCBI Taxonomy" id="7395"/>
    <lineage>
        <taxon>Eukaryota</taxon>
        <taxon>Metazoa</taxon>
        <taxon>Ecdysozoa</taxon>
        <taxon>Arthropoda</taxon>
        <taxon>Hexapoda</taxon>
        <taxon>Insecta</taxon>
        <taxon>Pterygota</taxon>
        <taxon>Neoptera</taxon>
        <taxon>Endopterygota</taxon>
        <taxon>Diptera</taxon>
        <taxon>Brachycera</taxon>
        <taxon>Muscomorpha</taxon>
        <taxon>Hippoboscoidea</taxon>
        <taxon>Glossinidae</taxon>
        <taxon>Glossina</taxon>
    </lineage>
</organism>
<dbReference type="EnsemblMetazoa" id="GAUT013896-RA">
    <property type="protein sequence ID" value="GAUT013896-PA"/>
    <property type="gene ID" value="GAUT013896"/>
</dbReference>
<feature type="region of interest" description="Disordered" evidence="1">
    <location>
        <begin position="1"/>
        <end position="25"/>
    </location>
</feature>
<name>A0A1A9USJ5_GLOAU</name>
<sequence>MSLYSKKNKGRPTAGKHKNYQNKHAETTRLNVSKSKQSDRNITYSLEEQLNLNHPLPTEKRELNIAIISQIPLPRETLKNYLFRVKALLIDNNRDSAFLLVALKIQNLHEEKLLSQIVSLGTDTQNSDEEIPDDNANTDEY</sequence>
<dbReference type="Pfam" id="PF14631">
    <property type="entry name" value="FancD2"/>
    <property type="match status" value="1"/>
</dbReference>
<dbReference type="VEuPathDB" id="VectorBase:GAUT013896"/>
<protein>
    <submittedName>
        <fullName evidence="2">Uncharacterized protein</fullName>
    </submittedName>
</protein>
<accession>A0A1A9USJ5</accession>